<comment type="caution">
    <text evidence="1">The sequence shown here is derived from an EMBL/GenBank/DDBJ whole genome shotgun (WGS) entry which is preliminary data.</text>
</comment>
<proteinExistence type="predicted"/>
<accession>A0A0F9RI75</accession>
<evidence type="ECO:0000313" key="1">
    <source>
        <dbReference type="EMBL" id="KKN49447.1"/>
    </source>
</evidence>
<dbReference type="AlphaFoldDB" id="A0A0F9RI75"/>
<organism evidence="1">
    <name type="scientific">marine sediment metagenome</name>
    <dbReference type="NCBI Taxonomy" id="412755"/>
    <lineage>
        <taxon>unclassified sequences</taxon>
        <taxon>metagenomes</taxon>
        <taxon>ecological metagenomes</taxon>
    </lineage>
</organism>
<dbReference type="EMBL" id="LAZR01001168">
    <property type="protein sequence ID" value="KKN49447.1"/>
    <property type="molecule type" value="Genomic_DNA"/>
</dbReference>
<sequence length="180" mass="19990">MISIQKEEHIRRLINQGQTDSKIGRDTNSGHETIERIRKAMSLALACPLGIREKIIFQLIGGFPIKVVAADLRVRLEVVMAVQRYCYIHTLKGNEKKMAIVCSVCRRDIEAMYEKPPQVCKRISLRDLASHADTLYDIACNVVDLSNLGVIASPLFCGIASGASDILEEISGGIHDQKEN</sequence>
<protein>
    <submittedName>
        <fullName evidence="1">Uncharacterized protein</fullName>
    </submittedName>
</protein>
<name>A0A0F9RI75_9ZZZZ</name>
<reference evidence="1" key="1">
    <citation type="journal article" date="2015" name="Nature">
        <title>Complex archaea that bridge the gap between prokaryotes and eukaryotes.</title>
        <authorList>
            <person name="Spang A."/>
            <person name="Saw J.H."/>
            <person name="Jorgensen S.L."/>
            <person name="Zaremba-Niedzwiedzka K."/>
            <person name="Martijn J."/>
            <person name="Lind A.E."/>
            <person name="van Eijk R."/>
            <person name="Schleper C."/>
            <person name="Guy L."/>
            <person name="Ettema T.J."/>
        </authorList>
    </citation>
    <scope>NUCLEOTIDE SEQUENCE</scope>
</reference>
<gene>
    <name evidence="1" type="ORF">LCGC14_0642840</name>
</gene>